<feature type="compositionally biased region" description="Basic and acidic residues" evidence="1">
    <location>
        <begin position="351"/>
        <end position="368"/>
    </location>
</feature>
<proteinExistence type="predicted"/>
<dbReference type="OrthoDB" id="323572at2"/>
<dbReference type="EMBL" id="PYMJ01000004">
    <property type="protein sequence ID" value="PSU50273.1"/>
    <property type="molecule type" value="Genomic_DNA"/>
</dbReference>
<dbReference type="Proteomes" id="UP000240987">
    <property type="component" value="Unassembled WGS sequence"/>
</dbReference>
<feature type="region of interest" description="Disordered" evidence="1">
    <location>
        <begin position="322"/>
        <end position="368"/>
    </location>
</feature>
<organism evidence="2 3">
    <name type="scientific">Photobacterium frigidiphilum</name>
    <dbReference type="NCBI Taxonomy" id="264736"/>
    <lineage>
        <taxon>Bacteria</taxon>
        <taxon>Pseudomonadati</taxon>
        <taxon>Pseudomonadota</taxon>
        <taxon>Gammaproteobacteria</taxon>
        <taxon>Vibrionales</taxon>
        <taxon>Vibrionaceae</taxon>
        <taxon>Photobacterium</taxon>
    </lineage>
</organism>
<dbReference type="Pfam" id="PF08857">
    <property type="entry name" value="ParBc_2"/>
    <property type="match status" value="1"/>
</dbReference>
<reference evidence="2 3" key="1">
    <citation type="submission" date="2018-01" db="EMBL/GenBank/DDBJ databases">
        <title>Whole genome sequencing of Histamine producing bacteria.</title>
        <authorList>
            <person name="Butler K."/>
        </authorList>
    </citation>
    <scope>NUCLEOTIDE SEQUENCE [LARGE SCALE GENOMIC DNA]</scope>
    <source>
        <strain evidence="2 3">JCM 12947</strain>
    </source>
</reference>
<keyword evidence="3" id="KW-1185">Reference proteome</keyword>
<comment type="caution">
    <text evidence="2">The sequence shown here is derived from an EMBL/GenBank/DDBJ whole genome shotgun (WGS) entry which is preliminary data.</text>
</comment>
<gene>
    <name evidence="2" type="ORF">C9J12_05960</name>
</gene>
<dbReference type="InterPro" id="IPR014956">
    <property type="entry name" value="ParBc_2"/>
</dbReference>
<protein>
    <submittedName>
        <fullName evidence="2">Chromosome partitioning protein ParB</fullName>
    </submittedName>
</protein>
<dbReference type="SUPFAM" id="SSF110849">
    <property type="entry name" value="ParB/Sulfiredoxin"/>
    <property type="match status" value="1"/>
</dbReference>
<sequence length="368" mass="41758">MAIQTKAYALYKQYIPFIILLSTFVALPALAEKTNYAELKRGDVINVNLDQLLPTQAVISLDEEYYNLGRYAEDLKKMYNDLCRVNGAKGIKKWDKDSNPTDISTYSCQAKQGENIDALPAVIIGPKDGELFLIDHHNILSTFWDMPNGGTSVPITLKVEYNLLGSGDDFWPELLNDHEVWLYNNKGEKIKPSALPQYIGSKQLKHDKYFSLAYFLDGIAYDMPDENKVPYVKLNWSRVLREKMDIGDYNLNNLDEYATALTEAATIITDLESDTVIGKSEKIAKEMGQKSSIDTKALENLLTNEKSTWHYAMAYRLAKKEKATPKNIEDENNNKEDDASNKKGSKKKESKKKDKPNSINETDKVKVE</sequence>
<dbReference type="AlphaFoldDB" id="A0A2T3JML2"/>
<accession>A0A2T3JML2</accession>
<dbReference type="InterPro" id="IPR036086">
    <property type="entry name" value="ParB/Sulfiredoxin_sf"/>
</dbReference>
<dbReference type="Gene3D" id="3.90.1530.10">
    <property type="entry name" value="Conserved hypothetical protein from pyrococcus furiosus pfu- 392566-001, ParB domain"/>
    <property type="match status" value="1"/>
</dbReference>
<feature type="compositionally biased region" description="Basic and acidic residues" evidence="1">
    <location>
        <begin position="322"/>
        <end position="341"/>
    </location>
</feature>
<evidence type="ECO:0000256" key="1">
    <source>
        <dbReference type="SAM" id="MobiDB-lite"/>
    </source>
</evidence>
<evidence type="ECO:0000313" key="2">
    <source>
        <dbReference type="EMBL" id="PSU50273.1"/>
    </source>
</evidence>
<evidence type="ECO:0000313" key="3">
    <source>
        <dbReference type="Proteomes" id="UP000240987"/>
    </source>
</evidence>
<name>A0A2T3JML2_9GAMM</name>
<dbReference type="RefSeq" id="WP_107241883.1">
    <property type="nucleotide sequence ID" value="NZ_PYMJ01000004.1"/>
</dbReference>
<dbReference type="CDD" id="cd16390">
    <property type="entry name" value="ParB_N_Srx_like"/>
    <property type="match status" value="1"/>
</dbReference>